<reference evidence="1" key="1">
    <citation type="submission" date="2021-08" db="EMBL/GenBank/DDBJ databases">
        <title>The first chromosome-level gecko genome reveals the dynamic sex chromosomes of Neotropical dwarf geckos (Sphaerodactylidae: Sphaerodactylus).</title>
        <authorList>
            <person name="Pinto B.J."/>
            <person name="Keating S.E."/>
            <person name="Gamble T."/>
        </authorList>
    </citation>
    <scope>NUCLEOTIDE SEQUENCE</scope>
    <source>
        <strain evidence="1">TG3544</strain>
    </source>
</reference>
<name>A0ACB8E7K1_9SAUR</name>
<protein>
    <submittedName>
        <fullName evidence="1">Uncharacterized protein</fullName>
    </submittedName>
</protein>
<accession>A0ACB8E7K1</accession>
<dbReference type="Proteomes" id="UP000827872">
    <property type="component" value="Linkage Group LG10"/>
</dbReference>
<proteinExistence type="predicted"/>
<sequence>MALESPDPSATLSAITQSSMVPAEEEPLSDAEKVTAESKRVASQPGRNWQPSASLCFPSMALVVSIRRQNLQHLPCPDSDAPGNNESSGRGSDSHGSNPTGGAGEAVPFEANCYLNCQSLAQCSELKKGIEKTNFSG</sequence>
<evidence type="ECO:0000313" key="2">
    <source>
        <dbReference type="Proteomes" id="UP000827872"/>
    </source>
</evidence>
<comment type="caution">
    <text evidence="1">The sequence shown here is derived from an EMBL/GenBank/DDBJ whole genome shotgun (WGS) entry which is preliminary data.</text>
</comment>
<organism evidence="1 2">
    <name type="scientific">Sphaerodactylus townsendi</name>
    <dbReference type="NCBI Taxonomy" id="933632"/>
    <lineage>
        <taxon>Eukaryota</taxon>
        <taxon>Metazoa</taxon>
        <taxon>Chordata</taxon>
        <taxon>Craniata</taxon>
        <taxon>Vertebrata</taxon>
        <taxon>Euteleostomi</taxon>
        <taxon>Lepidosauria</taxon>
        <taxon>Squamata</taxon>
        <taxon>Bifurcata</taxon>
        <taxon>Gekkota</taxon>
        <taxon>Sphaerodactylidae</taxon>
        <taxon>Sphaerodactylus</taxon>
    </lineage>
</organism>
<gene>
    <name evidence="1" type="ORF">K3G42_012124</name>
</gene>
<evidence type="ECO:0000313" key="1">
    <source>
        <dbReference type="EMBL" id="KAH7988253.1"/>
    </source>
</evidence>
<keyword evidence="2" id="KW-1185">Reference proteome</keyword>
<dbReference type="EMBL" id="CM037623">
    <property type="protein sequence ID" value="KAH7988253.1"/>
    <property type="molecule type" value="Genomic_DNA"/>
</dbReference>